<keyword evidence="11" id="KW-0511">Multifunctional enzyme</keyword>
<evidence type="ECO:0000256" key="7">
    <source>
        <dbReference type="ARBA" id="ARBA00022918"/>
    </source>
</evidence>
<dbReference type="SUPFAM" id="SSF53098">
    <property type="entry name" value="Ribonuclease H-like"/>
    <property type="match status" value="1"/>
</dbReference>
<keyword evidence="6" id="KW-0229">DNA integration</keyword>
<dbReference type="InterPro" id="IPR041588">
    <property type="entry name" value="Integrase_H2C2"/>
</dbReference>
<dbReference type="InterPro" id="IPR001584">
    <property type="entry name" value="Integrase_cat-core"/>
</dbReference>
<evidence type="ECO:0000256" key="10">
    <source>
        <dbReference type="ARBA" id="ARBA00023172"/>
    </source>
</evidence>
<dbReference type="SUPFAM" id="SSF54160">
    <property type="entry name" value="Chromo domain-like"/>
    <property type="match status" value="1"/>
</dbReference>
<dbReference type="InterPro" id="IPR041577">
    <property type="entry name" value="RT_RNaseH_2"/>
</dbReference>
<dbReference type="CDD" id="cd09274">
    <property type="entry name" value="RNase_HI_RT_Ty3"/>
    <property type="match status" value="1"/>
</dbReference>
<protein>
    <submittedName>
        <fullName evidence="15">Retrovirus-related Pol polyprotein from transposon</fullName>
    </submittedName>
</protein>
<feature type="domain" description="CCHC-type" evidence="13">
    <location>
        <begin position="48"/>
        <end position="62"/>
    </location>
</feature>
<dbReference type="Pfam" id="PF17921">
    <property type="entry name" value="Integrase_H2C2"/>
    <property type="match status" value="1"/>
</dbReference>
<evidence type="ECO:0000256" key="8">
    <source>
        <dbReference type="ARBA" id="ARBA00022932"/>
    </source>
</evidence>
<evidence type="ECO:0000256" key="6">
    <source>
        <dbReference type="ARBA" id="ARBA00022908"/>
    </source>
</evidence>
<name>A0AAW2N248_9LAMI</name>
<keyword evidence="12" id="KW-0862">Zinc</keyword>
<proteinExistence type="predicted"/>
<keyword evidence="1" id="KW-0645">Protease</keyword>
<evidence type="ECO:0000256" key="1">
    <source>
        <dbReference type="ARBA" id="ARBA00022670"/>
    </source>
</evidence>
<reference evidence="15" key="2">
    <citation type="journal article" date="2024" name="Plant">
        <title>Genomic evolution and insights into agronomic trait innovations of Sesamum species.</title>
        <authorList>
            <person name="Miao H."/>
            <person name="Wang L."/>
            <person name="Qu L."/>
            <person name="Liu H."/>
            <person name="Sun Y."/>
            <person name="Le M."/>
            <person name="Wang Q."/>
            <person name="Wei S."/>
            <person name="Zheng Y."/>
            <person name="Lin W."/>
            <person name="Duan Y."/>
            <person name="Cao H."/>
            <person name="Xiong S."/>
            <person name="Wang X."/>
            <person name="Wei L."/>
            <person name="Li C."/>
            <person name="Ma Q."/>
            <person name="Ju M."/>
            <person name="Zhao R."/>
            <person name="Li G."/>
            <person name="Mu C."/>
            <person name="Tian Q."/>
            <person name="Mei H."/>
            <person name="Zhang T."/>
            <person name="Gao T."/>
            <person name="Zhang H."/>
        </authorList>
    </citation>
    <scope>NUCLEOTIDE SEQUENCE</scope>
    <source>
        <strain evidence="15">KEN8</strain>
    </source>
</reference>
<dbReference type="PANTHER" id="PTHR37984">
    <property type="entry name" value="PROTEIN CBG26694"/>
    <property type="match status" value="1"/>
</dbReference>
<gene>
    <name evidence="15" type="ORF">Scaly_2031200</name>
</gene>
<dbReference type="Pfam" id="PF00078">
    <property type="entry name" value="RVT_1"/>
    <property type="match status" value="1"/>
</dbReference>
<dbReference type="Gene3D" id="1.10.340.70">
    <property type="match status" value="1"/>
</dbReference>
<keyword evidence="8" id="KW-0239">DNA-directed DNA polymerase</keyword>
<dbReference type="PANTHER" id="PTHR37984:SF5">
    <property type="entry name" value="PROTEIN NYNRIN-LIKE"/>
    <property type="match status" value="1"/>
</dbReference>
<dbReference type="Gene3D" id="3.30.70.270">
    <property type="match status" value="2"/>
</dbReference>
<dbReference type="EMBL" id="JACGWM010000012">
    <property type="protein sequence ID" value="KAL0337561.1"/>
    <property type="molecule type" value="Genomic_DNA"/>
</dbReference>
<dbReference type="InterPro" id="IPR056924">
    <property type="entry name" value="SH3_Tf2-1"/>
</dbReference>
<dbReference type="AlphaFoldDB" id="A0AAW2N248"/>
<dbReference type="InterPro" id="IPR012337">
    <property type="entry name" value="RNaseH-like_sf"/>
</dbReference>
<dbReference type="PROSITE" id="PS50158">
    <property type="entry name" value="ZF_CCHC"/>
    <property type="match status" value="1"/>
</dbReference>
<dbReference type="Pfam" id="PF24626">
    <property type="entry name" value="SH3_Tf2-1"/>
    <property type="match status" value="1"/>
</dbReference>
<accession>A0AAW2N248</accession>
<keyword evidence="7" id="KW-0695">RNA-directed DNA polymerase</keyword>
<comment type="caution">
    <text evidence="15">The sequence shown here is derived from an EMBL/GenBank/DDBJ whole genome shotgun (WGS) entry which is preliminary data.</text>
</comment>
<dbReference type="InterPro" id="IPR001878">
    <property type="entry name" value="Znf_CCHC"/>
</dbReference>
<keyword evidence="12" id="KW-0863">Zinc-finger</keyword>
<evidence type="ECO:0000256" key="11">
    <source>
        <dbReference type="ARBA" id="ARBA00023268"/>
    </source>
</evidence>
<evidence type="ECO:0000256" key="5">
    <source>
        <dbReference type="ARBA" id="ARBA00022842"/>
    </source>
</evidence>
<dbReference type="InterPro" id="IPR043502">
    <property type="entry name" value="DNA/RNA_pol_sf"/>
</dbReference>
<keyword evidence="9" id="KW-0238">DNA-binding</keyword>
<dbReference type="GO" id="GO:0004190">
    <property type="term" value="F:aspartic-type endopeptidase activity"/>
    <property type="evidence" value="ECO:0007669"/>
    <property type="project" value="UniProtKB-KW"/>
</dbReference>
<evidence type="ECO:0000256" key="9">
    <source>
        <dbReference type="ARBA" id="ARBA00023125"/>
    </source>
</evidence>
<keyword evidence="10" id="KW-0233">DNA recombination</keyword>
<dbReference type="SUPFAM" id="SSF56672">
    <property type="entry name" value="DNA/RNA polymerases"/>
    <property type="match status" value="1"/>
</dbReference>
<dbReference type="GO" id="GO:0003677">
    <property type="term" value="F:DNA binding"/>
    <property type="evidence" value="ECO:0007669"/>
    <property type="project" value="UniProtKB-KW"/>
</dbReference>
<keyword evidence="8" id="KW-0548">Nucleotidyltransferase</keyword>
<evidence type="ECO:0000313" key="15">
    <source>
        <dbReference type="EMBL" id="KAL0337561.1"/>
    </source>
</evidence>
<dbReference type="SMART" id="SM00343">
    <property type="entry name" value="ZnF_C2HC"/>
    <property type="match status" value="1"/>
</dbReference>
<dbReference type="InterPro" id="IPR043128">
    <property type="entry name" value="Rev_trsase/Diguanyl_cyclase"/>
</dbReference>
<evidence type="ECO:0000259" key="14">
    <source>
        <dbReference type="PROSITE" id="PS50994"/>
    </source>
</evidence>
<dbReference type="PROSITE" id="PS50994">
    <property type="entry name" value="INTEGRASE"/>
    <property type="match status" value="1"/>
</dbReference>
<keyword evidence="5" id="KW-0460">Magnesium</keyword>
<keyword evidence="2" id="KW-0479">Metal-binding</keyword>
<dbReference type="GO" id="GO:0008270">
    <property type="term" value="F:zinc ion binding"/>
    <property type="evidence" value="ECO:0007669"/>
    <property type="project" value="UniProtKB-KW"/>
</dbReference>
<dbReference type="CDD" id="cd00024">
    <property type="entry name" value="CD_CSD"/>
    <property type="match status" value="1"/>
</dbReference>
<dbReference type="Gene3D" id="3.30.420.10">
    <property type="entry name" value="Ribonuclease H-like superfamily/Ribonuclease H"/>
    <property type="match status" value="1"/>
</dbReference>
<sequence length="806" mass="92679">MGQTSRSPSVLLVEEGPTRSFNGRSIPSCANCGRRHTGECWGAQPIVCYRCHQPGHIVRDCPTWRDNARGSQISGPSSVGKTRNELVRVEGKVEVVEVAGIFHDINTQSSQPQPQARVYAITKEQAPTALRQLNRITIKNKYPLPRIDDLLDQLKGATVFSKIDLRSRYWQLQVEEGSILKTAFSGHYEFVVMPFGLTNAPAAFMSLMNKTLQPFLDQFVIVFIDDILIYSSSREEHEHLRTVLHILRENQLYAKFSKCEFWMEEIAFLGHVVSKERVQPDPAKVKAIMEWEPPKNVSEVRSFLGLAGYYRRFVKDFSMSFEELKKRLTSAPILALPSGDGGYVVYTDASRQGLGSVLMQHGKVIAYASRQLRPDENKLSTHNLELAAIKELNMRQRRWIELLKDYDCTIDYHPGKANIVADALSRKTVDHLASMICNNVEYLTALRAMDVHFSVVGYNAKELRTEIMHEAHYAPYAMHPGSTKMYRDLRPYYLWPIMKKDVAEFMARCLTCQQVKVEHQAPAKILDLLPILWGSLQRALGTKLHFSTAFHPQTDGQSERTIQTLEDMMRACVIEFRGNWDDHLPLMEFAYNNSFHSSIGMFPYEALYGRKCRSPICWDIEGLRQLEGPELVQQTVDKIQTIKKCLKAAQDRQKSYAHKHRKEMEYEVGEKVFLKVSPWRGILRFGKQGKLSPRYIGPYEILERVGPLAYRLALPAELSQIHDVFHVSMLRRYQSDPSHILLEPEIEVSEGLTYVEEPIEILDRSIKKLRNKEIPMVKVRWSNHSPREATWEVEENMREKIPIFIP</sequence>
<dbReference type="InterPro" id="IPR036397">
    <property type="entry name" value="RNaseH_sf"/>
</dbReference>
<dbReference type="CDD" id="cd01647">
    <property type="entry name" value="RT_LTR"/>
    <property type="match status" value="1"/>
</dbReference>
<dbReference type="InterPro" id="IPR016197">
    <property type="entry name" value="Chromo-like_dom_sf"/>
</dbReference>
<keyword evidence="8" id="KW-0808">Transferase</keyword>
<reference evidence="15" key="1">
    <citation type="submission" date="2020-06" db="EMBL/GenBank/DDBJ databases">
        <authorList>
            <person name="Li T."/>
            <person name="Hu X."/>
            <person name="Zhang T."/>
            <person name="Song X."/>
            <person name="Zhang H."/>
            <person name="Dai N."/>
            <person name="Sheng W."/>
            <person name="Hou X."/>
            <person name="Wei L."/>
        </authorList>
    </citation>
    <scope>NUCLEOTIDE SEQUENCE</scope>
    <source>
        <strain evidence="15">KEN8</strain>
        <tissue evidence="15">Leaf</tissue>
    </source>
</reference>
<evidence type="ECO:0000256" key="4">
    <source>
        <dbReference type="ARBA" id="ARBA00022801"/>
    </source>
</evidence>
<dbReference type="GO" id="GO:0003887">
    <property type="term" value="F:DNA-directed DNA polymerase activity"/>
    <property type="evidence" value="ECO:0007669"/>
    <property type="project" value="UniProtKB-KW"/>
</dbReference>
<organism evidence="15">
    <name type="scientific">Sesamum calycinum</name>
    <dbReference type="NCBI Taxonomy" id="2727403"/>
    <lineage>
        <taxon>Eukaryota</taxon>
        <taxon>Viridiplantae</taxon>
        <taxon>Streptophyta</taxon>
        <taxon>Embryophyta</taxon>
        <taxon>Tracheophyta</taxon>
        <taxon>Spermatophyta</taxon>
        <taxon>Magnoliopsida</taxon>
        <taxon>eudicotyledons</taxon>
        <taxon>Gunneridae</taxon>
        <taxon>Pentapetalae</taxon>
        <taxon>asterids</taxon>
        <taxon>lamiids</taxon>
        <taxon>Lamiales</taxon>
        <taxon>Pedaliaceae</taxon>
        <taxon>Sesamum</taxon>
    </lineage>
</organism>
<evidence type="ECO:0000256" key="12">
    <source>
        <dbReference type="PROSITE-ProRule" id="PRU00047"/>
    </source>
</evidence>
<evidence type="ECO:0000256" key="3">
    <source>
        <dbReference type="ARBA" id="ARBA00022750"/>
    </source>
</evidence>
<keyword evidence="4" id="KW-0378">Hydrolase</keyword>
<dbReference type="InterPro" id="IPR000477">
    <property type="entry name" value="RT_dom"/>
</dbReference>
<dbReference type="InterPro" id="IPR036875">
    <property type="entry name" value="Znf_CCHC_sf"/>
</dbReference>
<evidence type="ECO:0000259" key="13">
    <source>
        <dbReference type="PROSITE" id="PS50158"/>
    </source>
</evidence>
<dbReference type="Pfam" id="PF00098">
    <property type="entry name" value="zf-CCHC"/>
    <property type="match status" value="1"/>
</dbReference>
<evidence type="ECO:0000256" key="2">
    <source>
        <dbReference type="ARBA" id="ARBA00022723"/>
    </source>
</evidence>
<dbReference type="SUPFAM" id="SSF57756">
    <property type="entry name" value="Retrovirus zinc finger-like domains"/>
    <property type="match status" value="1"/>
</dbReference>
<dbReference type="GO" id="GO:0015074">
    <property type="term" value="P:DNA integration"/>
    <property type="evidence" value="ECO:0007669"/>
    <property type="project" value="UniProtKB-KW"/>
</dbReference>
<dbReference type="GO" id="GO:0006508">
    <property type="term" value="P:proteolysis"/>
    <property type="evidence" value="ECO:0007669"/>
    <property type="project" value="UniProtKB-KW"/>
</dbReference>
<dbReference type="GO" id="GO:0003964">
    <property type="term" value="F:RNA-directed DNA polymerase activity"/>
    <property type="evidence" value="ECO:0007669"/>
    <property type="project" value="UniProtKB-KW"/>
</dbReference>
<dbReference type="Gene3D" id="3.10.10.10">
    <property type="entry name" value="HIV Type 1 Reverse Transcriptase, subunit A, domain 1"/>
    <property type="match status" value="1"/>
</dbReference>
<feature type="domain" description="Integrase catalytic" evidence="14">
    <location>
        <begin position="410"/>
        <end position="611"/>
    </location>
</feature>
<keyword evidence="3" id="KW-0064">Aspartyl protease</keyword>
<dbReference type="Pfam" id="PF17919">
    <property type="entry name" value="RT_RNaseH_2"/>
    <property type="match status" value="1"/>
</dbReference>
<dbReference type="GO" id="GO:0006310">
    <property type="term" value="P:DNA recombination"/>
    <property type="evidence" value="ECO:0007669"/>
    <property type="project" value="UniProtKB-KW"/>
</dbReference>
<dbReference type="InterPro" id="IPR050951">
    <property type="entry name" value="Retrovirus_Pol_polyprotein"/>
</dbReference>
<dbReference type="Gene3D" id="4.10.60.10">
    <property type="entry name" value="Zinc finger, CCHC-type"/>
    <property type="match status" value="1"/>
</dbReference>